<dbReference type="InterPro" id="IPR001647">
    <property type="entry name" value="HTH_TetR"/>
</dbReference>
<evidence type="ECO:0000256" key="3">
    <source>
        <dbReference type="ARBA" id="ARBA00023163"/>
    </source>
</evidence>
<dbReference type="GO" id="GO:0045892">
    <property type="term" value="P:negative regulation of DNA-templated transcription"/>
    <property type="evidence" value="ECO:0007669"/>
    <property type="project" value="InterPro"/>
</dbReference>
<evidence type="ECO:0000256" key="4">
    <source>
        <dbReference type="PROSITE-ProRule" id="PRU00335"/>
    </source>
</evidence>
<dbReference type="SUPFAM" id="SSF46689">
    <property type="entry name" value="Homeodomain-like"/>
    <property type="match status" value="1"/>
</dbReference>
<dbReference type="Pfam" id="PF00440">
    <property type="entry name" value="TetR_N"/>
    <property type="match status" value="1"/>
</dbReference>
<sequence>MSSPEPGDPLPQSVRLAWGLSDAGTRGPRRGLTLEQVLDAAIEVAGAEGLEALSMSRVAKQLGFTTMSLYRYVSNKDQLVELAWDRAIGPPPELPADGDWRERLDAWAMAEYRSLRAHKWLTQYPIRTAPYYPNNLLWLDAGLDALSVTPLGEPAKVQVVTMISLYTIGRARFSWELGSDVADDPTDAPAMLRRILDPGKYPSVLAAVEGGAFDPDESDAEAEAVWHEQDFRFGLERLLDGIDVLIRRAEDGS</sequence>
<feature type="DNA-binding region" description="H-T-H motif" evidence="4">
    <location>
        <begin position="54"/>
        <end position="73"/>
    </location>
</feature>
<dbReference type="SUPFAM" id="SSF48498">
    <property type="entry name" value="Tetracyclin repressor-like, C-terminal domain"/>
    <property type="match status" value="1"/>
</dbReference>
<dbReference type="PRINTS" id="PR00455">
    <property type="entry name" value="HTHTETR"/>
</dbReference>
<reference evidence="7" key="1">
    <citation type="submission" date="2015-01" db="EMBL/GenBank/DDBJ databases">
        <title>Draft genome sequence of Rhodococcus pyridinivorans strain KG-16, a hydrocarbon-degrading bacterium.</title>
        <authorList>
            <person name="Aggarwal R.K."/>
            <person name="Dawar C."/>
        </authorList>
    </citation>
    <scope>NUCLEOTIDE SEQUENCE [LARGE SCALE GENOMIC DNA]</scope>
    <source>
        <strain evidence="7">KG-16</strain>
    </source>
</reference>
<dbReference type="InterPro" id="IPR009057">
    <property type="entry name" value="Homeodomain-like_sf"/>
</dbReference>
<proteinExistence type="predicted"/>
<dbReference type="Pfam" id="PF02909">
    <property type="entry name" value="TetR_C_1"/>
    <property type="match status" value="1"/>
</dbReference>
<name>A0A0V9UPB4_9NOCA</name>
<evidence type="ECO:0000256" key="1">
    <source>
        <dbReference type="ARBA" id="ARBA00023015"/>
    </source>
</evidence>
<evidence type="ECO:0000313" key="7">
    <source>
        <dbReference type="Proteomes" id="UP000053060"/>
    </source>
</evidence>
<dbReference type="PROSITE" id="PS50977">
    <property type="entry name" value="HTH_TETR_2"/>
    <property type="match status" value="1"/>
</dbReference>
<keyword evidence="1" id="KW-0805">Transcription regulation</keyword>
<dbReference type="GO" id="GO:0003700">
    <property type="term" value="F:DNA-binding transcription factor activity"/>
    <property type="evidence" value="ECO:0007669"/>
    <property type="project" value="TreeGrafter"/>
</dbReference>
<keyword evidence="2 4" id="KW-0238">DNA-binding</keyword>
<dbReference type="Gene3D" id="1.10.10.60">
    <property type="entry name" value="Homeodomain-like"/>
    <property type="match status" value="1"/>
</dbReference>
<organism evidence="6 7">
    <name type="scientific">Rhodococcus pyridinivorans KG-16</name>
    <dbReference type="NCBI Taxonomy" id="1441730"/>
    <lineage>
        <taxon>Bacteria</taxon>
        <taxon>Bacillati</taxon>
        <taxon>Actinomycetota</taxon>
        <taxon>Actinomycetes</taxon>
        <taxon>Mycobacteriales</taxon>
        <taxon>Nocardiaceae</taxon>
        <taxon>Rhodococcus</taxon>
    </lineage>
</organism>
<dbReference type="Gene3D" id="1.10.357.10">
    <property type="entry name" value="Tetracycline Repressor, domain 2"/>
    <property type="match status" value="1"/>
</dbReference>
<reference evidence="6 7" key="2">
    <citation type="journal article" date="2016" name="Genome Announc.">
        <title>Draft Genome Sequence of a Versatile Hydrocarbon-Degrading Bacterium, Rhodococcus pyridinivorans Strain KG-16, Collected from Oil Fields in India.</title>
        <authorList>
            <person name="Aggarwal R.K."/>
            <person name="Dawar C."/>
            <person name="Phanindranath R."/>
            <person name="Mutnuri L."/>
            <person name="Dayal A.M."/>
        </authorList>
    </citation>
    <scope>NUCLEOTIDE SEQUENCE [LARGE SCALE GENOMIC DNA]</scope>
    <source>
        <strain evidence="6 7">KG-16</strain>
    </source>
</reference>
<comment type="caution">
    <text evidence="6">The sequence shown here is derived from an EMBL/GenBank/DDBJ whole genome shotgun (WGS) entry which is preliminary data.</text>
</comment>
<dbReference type="InterPro" id="IPR004111">
    <property type="entry name" value="Repressor_TetR_C"/>
</dbReference>
<dbReference type="RefSeq" id="WP_060651183.1">
    <property type="nucleotide sequence ID" value="NZ_AZXY01000002.1"/>
</dbReference>
<dbReference type="GO" id="GO:0000976">
    <property type="term" value="F:transcription cis-regulatory region binding"/>
    <property type="evidence" value="ECO:0007669"/>
    <property type="project" value="TreeGrafter"/>
</dbReference>
<accession>A0A0V9UPB4</accession>
<evidence type="ECO:0000259" key="5">
    <source>
        <dbReference type="PROSITE" id="PS50977"/>
    </source>
</evidence>
<dbReference type="InterPro" id="IPR036271">
    <property type="entry name" value="Tet_transcr_reg_TetR-rel_C_sf"/>
</dbReference>
<gene>
    <name evidence="6" type="ORF">Z045_06785</name>
</gene>
<dbReference type="PATRIC" id="fig|1441730.3.peg.1428"/>
<dbReference type="PANTHER" id="PTHR30055">
    <property type="entry name" value="HTH-TYPE TRANSCRIPTIONAL REGULATOR RUTR"/>
    <property type="match status" value="1"/>
</dbReference>
<feature type="domain" description="HTH tetR-type" evidence="5">
    <location>
        <begin position="31"/>
        <end position="91"/>
    </location>
</feature>
<protein>
    <submittedName>
        <fullName evidence="6">Transcriptional regulator</fullName>
    </submittedName>
</protein>
<keyword evidence="3" id="KW-0804">Transcription</keyword>
<dbReference type="EMBL" id="AZXY01000002">
    <property type="protein sequence ID" value="KSZ59851.1"/>
    <property type="molecule type" value="Genomic_DNA"/>
</dbReference>
<dbReference type="Proteomes" id="UP000053060">
    <property type="component" value="Unassembled WGS sequence"/>
</dbReference>
<evidence type="ECO:0000256" key="2">
    <source>
        <dbReference type="ARBA" id="ARBA00023125"/>
    </source>
</evidence>
<dbReference type="PANTHER" id="PTHR30055:SF151">
    <property type="entry name" value="TRANSCRIPTIONAL REGULATORY PROTEIN"/>
    <property type="match status" value="1"/>
</dbReference>
<dbReference type="AlphaFoldDB" id="A0A0V9UPB4"/>
<evidence type="ECO:0000313" key="6">
    <source>
        <dbReference type="EMBL" id="KSZ59851.1"/>
    </source>
</evidence>
<dbReference type="InterPro" id="IPR050109">
    <property type="entry name" value="HTH-type_TetR-like_transc_reg"/>
</dbReference>